<dbReference type="Pfam" id="PF00501">
    <property type="entry name" value="AMP-binding"/>
    <property type="match status" value="1"/>
</dbReference>
<dbReference type="GO" id="GO:0019748">
    <property type="term" value="P:secondary metabolic process"/>
    <property type="evidence" value="ECO:0007669"/>
    <property type="project" value="TreeGrafter"/>
</dbReference>
<dbReference type="CDD" id="cd05911">
    <property type="entry name" value="Firefly_Luc_like"/>
    <property type="match status" value="1"/>
</dbReference>
<dbReference type="Gene3D" id="3.30.300.30">
    <property type="match status" value="1"/>
</dbReference>
<organism evidence="5 6">
    <name type="scientific">Venturia inaequalis</name>
    <name type="common">Apple scab fungus</name>
    <dbReference type="NCBI Taxonomy" id="5025"/>
    <lineage>
        <taxon>Eukaryota</taxon>
        <taxon>Fungi</taxon>
        <taxon>Dikarya</taxon>
        <taxon>Ascomycota</taxon>
        <taxon>Pezizomycotina</taxon>
        <taxon>Dothideomycetes</taxon>
        <taxon>Pleosporomycetidae</taxon>
        <taxon>Venturiales</taxon>
        <taxon>Venturiaceae</taxon>
        <taxon>Venturia</taxon>
    </lineage>
</organism>
<dbReference type="InterPro" id="IPR025110">
    <property type="entry name" value="AMP-bd_C"/>
</dbReference>
<dbReference type="InterPro" id="IPR020845">
    <property type="entry name" value="AMP-binding_CS"/>
</dbReference>
<feature type="domain" description="AMP-dependent synthetase/ligase" evidence="3">
    <location>
        <begin position="54"/>
        <end position="412"/>
    </location>
</feature>
<protein>
    <recommendedName>
        <fullName evidence="7">Acyl-coenzyme A synthetase</fullName>
    </recommendedName>
</protein>
<comment type="caution">
    <text evidence="5">The sequence shown here is derived from an EMBL/GenBank/DDBJ whole genome shotgun (WGS) entry which is preliminary data.</text>
</comment>
<dbReference type="Gene3D" id="3.40.50.12780">
    <property type="entry name" value="N-terminal domain of ligase-like"/>
    <property type="match status" value="1"/>
</dbReference>
<dbReference type="AlphaFoldDB" id="A0A8H3Z003"/>
<dbReference type="Pfam" id="PF13193">
    <property type="entry name" value="AMP-binding_C"/>
    <property type="match status" value="1"/>
</dbReference>
<dbReference type="GO" id="GO:0016405">
    <property type="term" value="F:CoA-ligase activity"/>
    <property type="evidence" value="ECO:0007669"/>
    <property type="project" value="TreeGrafter"/>
</dbReference>
<evidence type="ECO:0000313" key="5">
    <source>
        <dbReference type="EMBL" id="KAE9975041.1"/>
    </source>
</evidence>
<evidence type="ECO:0000259" key="4">
    <source>
        <dbReference type="Pfam" id="PF13193"/>
    </source>
</evidence>
<dbReference type="SUPFAM" id="SSF56801">
    <property type="entry name" value="Acetyl-CoA synthetase-like"/>
    <property type="match status" value="1"/>
</dbReference>
<accession>A0A8H3Z003</accession>
<evidence type="ECO:0000313" key="6">
    <source>
        <dbReference type="Proteomes" id="UP000433883"/>
    </source>
</evidence>
<evidence type="ECO:0008006" key="7">
    <source>
        <dbReference type="Google" id="ProtNLM"/>
    </source>
</evidence>
<dbReference type="InterPro" id="IPR045851">
    <property type="entry name" value="AMP-bd_C_sf"/>
</dbReference>
<gene>
    <name evidence="5" type="ORF">BLS_002783</name>
</gene>
<dbReference type="InterPro" id="IPR000873">
    <property type="entry name" value="AMP-dep_synth/lig_dom"/>
</dbReference>
<feature type="domain" description="AMP-binding enzyme C-terminal" evidence="4">
    <location>
        <begin position="480"/>
        <end position="554"/>
    </location>
</feature>
<dbReference type="InterPro" id="IPR042099">
    <property type="entry name" value="ANL_N_sf"/>
</dbReference>
<evidence type="ECO:0000256" key="1">
    <source>
        <dbReference type="ARBA" id="ARBA00006432"/>
    </source>
</evidence>
<evidence type="ECO:0000256" key="2">
    <source>
        <dbReference type="ARBA" id="ARBA00022598"/>
    </source>
</evidence>
<dbReference type="PANTHER" id="PTHR24096">
    <property type="entry name" value="LONG-CHAIN-FATTY-ACID--COA LIGASE"/>
    <property type="match status" value="1"/>
</dbReference>
<dbReference type="PANTHER" id="PTHR24096:SF149">
    <property type="entry name" value="AMP-BINDING DOMAIN-CONTAINING PROTEIN-RELATED"/>
    <property type="match status" value="1"/>
</dbReference>
<reference evidence="5 6" key="1">
    <citation type="submission" date="2019-11" db="EMBL/GenBank/DDBJ databases">
        <title>Venturia inaequalis Genome Resource.</title>
        <authorList>
            <person name="Lichtner F.J."/>
        </authorList>
    </citation>
    <scope>NUCLEOTIDE SEQUENCE [LARGE SCALE GENOMIC DNA]</scope>
    <source>
        <strain evidence="5">Bline_iso_100314</strain>
    </source>
</reference>
<dbReference type="EMBL" id="WNWQ01000188">
    <property type="protein sequence ID" value="KAE9975041.1"/>
    <property type="molecule type" value="Genomic_DNA"/>
</dbReference>
<evidence type="ECO:0000259" key="3">
    <source>
        <dbReference type="Pfam" id="PF00501"/>
    </source>
</evidence>
<dbReference type="Proteomes" id="UP000433883">
    <property type="component" value="Unassembled WGS sequence"/>
</dbReference>
<name>A0A8H3Z003_VENIN</name>
<sequence length="575" mass="62800">MTTTTVIEKSGPLTIYKADVEYEIPPVDLLTLLFETDHCSAKEDTPLHIDASNPSLSLTKSQARDLTKRIGYTLRHNYGIGNTSGKLDYVTCISAGNYILPTVFFGVAAAGGVFSSVSSSATIPELARLIKSAPSDLVICSPETRDVALQAAKSCGIPADRVLVIDATNVALREVASGQNVLGKERMDWKRLSKEEAENVPVCLIYSSGTTGLPKGVPLSHTNMVAEAHISCGMVKRQMSFDYRTIAHLPVAHIAGMQGYFVNPMYMGGTTYWMSKFDFAQFLDHCDRYKITCFFTVPPIYLLIAKSPAVTNQFRHLEYAISGAAPMGKELQEAASAKFKNGQTFISQTWGLSENTGSATLNNFGEVDLSGSVSRLLPNMKLRIVDDDGRDVGVGQEGELLLKGPVVFKGYHNNPEASKVVFDSEGYFRTGDVGLFRNGMFYIVDRKKELIKYKGRVYNSLALFSSANKMVLGMQVAPAELEAHLLSHPNILDAAVIGVDFEHTEAPRAYVVADCSKVSEEQIKAFVREHMATHKQLRGGVVFIDAIPKSPSGKILRKDLRAMAKAETGQTKAKL</sequence>
<comment type="similarity">
    <text evidence="1">Belongs to the ATP-dependent AMP-binding enzyme family.</text>
</comment>
<keyword evidence="2" id="KW-0436">Ligase</keyword>
<dbReference type="PROSITE" id="PS00455">
    <property type="entry name" value="AMP_BINDING"/>
    <property type="match status" value="1"/>
</dbReference>
<proteinExistence type="inferred from homology"/>